<organism evidence="2 3">
    <name type="scientific">Neisseria oralis</name>
    <dbReference type="NCBI Taxonomy" id="1107316"/>
    <lineage>
        <taxon>Bacteria</taxon>
        <taxon>Pseudomonadati</taxon>
        <taxon>Pseudomonadota</taxon>
        <taxon>Betaproteobacteria</taxon>
        <taxon>Neisseriales</taxon>
        <taxon>Neisseriaceae</taxon>
        <taxon>Neisseria</taxon>
    </lineage>
</organism>
<proteinExistence type="predicted"/>
<evidence type="ECO:0000313" key="2">
    <source>
        <dbReference type="EMBL" id="MFK7641483.1"/>
    </source>
</evidence>
<sequence length="73" mass="7383">MKKLLIAAAVLALAGCHSTWNGVKADSSRIVGRSVSGIGHGIGKAGAALERSGEQIDGRAPAQSANNAVQQPY</sequence>
<reference evidence="2 3" key="1">
    <citation type="submission" date="2024-11" db="EMBL/GenBank/DDBJ databases">
        <authorList>
            <person name="Mikucki A.G."/>
            <person name="Kahler C.M."/>
        </authorList>
    </citation>
    <scope>NUCLEOTIDE SEQUENCE [LARGE SCALE GENOMIC DNA]</scope>
    <source>
        <strain evidence="2 3">EXNM717</strain>
    </source>
</reference>
<feature type="compositionally biased region" description="Polar residues" evidence="1">
    <location>
        <begin position="63"/>
        <end position="73"/>
    </location>
</feature>
<dbReference type="EMBL" id="JBJGEB010000002">
    <property type="protein sequence ID" value="MFK7641483.1"/>
    <property type="molecule type" value="Genomic_DNA"/>
</dbReference>
<dbReference type="Proteomes" id="UP001621964">
    <property type="component" value="Unassembled WGS sequence"/>
</dbReference>
<evidence type="ECO:0000256" key="1">
    <source>
        <dbReference type="SAM" id="MobiDB-lite"/>
    </source>
</evidence>
<gene>
    <name evidence="2" type="ORF">ACI43T_03065</name>
</gene>
<dbReference type="RefSeq" id="WP_009173431.1">
    <property type="nucleotide sequence ID" value="NZ_CAUJQB010000184.1"/>
</dbReference>
<keyword evidence="3" id="KW-1185">Reference proteome</keyword>
<protein>
    <submittedName>
        <fullName evidence="2">Pyrrolo-quinoline quinone</fullName>
    </submittedName>
</protein>
<accession>A0ABW8Q2W5</accession>
<name>A0ABW8Q2W5_9NEIS</name>
<evidence type="ECO:0000313" key="3">
    <source>
        <dbReference type="Proteomes" id="UP001621964"/>
    </source>
</evidence>
<comment type="caution">
    <text evidence="2">The sequence shown here is derived from an EMBL/GenBank/DDBJ whole genome shotgun (WGS) entry which is preliminary data.</text>
</comment>
<feature type="region of interest" description="Disordered" evidence="1">
    <location>
        <begin position="54"/>
        <end position="73"/>
    </location>
</feature>
<dbReference type="PROSITE" id="PS51257">
    <property type="entry name" value="PROKAR_LIPOPROTEIN"/>
    <property type="match status" value="1"/>
</dbReference>